<keyword evidence="9 16" id="KW-0675">Receptor</keyword>
<dbReference type="Gene3D" id="1.10.287.70">
    <property type="match status" value="1"/>
</dbReference>
<feature type="transmembrane region" description="Helical" evidence="13">
    <location>
        <begin position="566"/>
        <end position="586"/>
    </location>
</feature>
<evidence type="ECO:0000259" key="14">
    <source>
        <dbReference type="Pfam" id="PF00060"/>
    </source>
</evidence>
<comment type="similarity">
    <text evidence="2">Belongs to the glutamate-gated ion channel (TC 1.A.10.1) family.</text>
</comment>
<dbReference type="EMBL" id="MT386822">
    <property type="protein sequence ID" value="QLI62106.1"/>
    <property type="molecule type" value="mRNA"/>
</dbReference>
<organism evidence="16">
    <name type="scientific">Streltzoviella insularis</name>
    <dbReference type="NCBI Taxonomy" id="1206366"/>
    <lineage>
        <taxon>Eukaryota</taxon>
        <taxon>Metazoa</taxon>
        <taxon>Ecdysozoa</taxon>
        <taxon>Arthropoda</taxon>
        <taxon>Hexapoda</taxon>
        <taxon>Insecta</taxon>
        <taxon>Pterygota</taxon>
        <taxon>Neoptera</taxon>
        <taxon>Endopterygota</taxon>
        <taxon>Lepidoptera</taxon>
        <taxon>Glossata</taxon>
        <taxon>Ditrysia</taxon>
        <taxon>Cossoidea</taxon>
        <taxon>Cossidae</taxon>
        <taxon>Cossinae</taxon>
        <taxon>Streltzoviella</taxon>
    </lineage>
</organism>
<evidence type="ECO:0000313" key="16">
    <source>
        <dbReference type="EMBL" id="QLI62106.1"/>
    </source>
</evidence>
<feature type="transmembrane region" description="Helical" evidence="13">
    <location>
        <begin position="320"/>
        <end position="340"/>
    </location>
</feature>
<evidence type="ECO:0000256" key="6">
    <source>
        <dbReference type="ARBA" id="ARBA00022989"/>
    </source>
</evidence>
<keyword evidence="5 13" id="KW-0812">Transmembrane</keyword>
<keyword evidence="3" id="KW-0813">Transport</keyword>
<dbReference type="Gene3D" id="3.40.190.10">
    <property type="entry name" value="Periplasmic binding protein-like II"/>
    <property type="match status" value="1"/>
</dbReference>
<evidence type="ECO:0000256" key="4">
    <source>
        <dbReference type="ARBA" id="ARBA00022475"/>
    </source>
</evidence>
<keyword evidence="11" id="KW-1071">Ligand-gated ion channel</keyword>
<evidence type="ECO:0000256" key="7">
    <source>
        <dbReference type="ARBA" id="ARBA00023065"/>
    </source>
</evidence>
<evidence type="ECO:0000256" key="3">
    <source>
        <dbReference type="ARBA" id="ARBA00022448"/>
    </source>
</evidence>
<keyword evidence="4" id="KW-1003">Cell membrane</keyword>
<name>A0A7D5YRY6_9NEOP</name>
<keyword evidence="6 13" id="KW-1133">Transmembrane helix</keyword>
<accession>A0A7D5YRY6</accession>
<evidence type="ECO:0000256" key="2">
    <source>
        <dbReference type="ARBA" id="ARBA00008685"/>
    </source>
</evidence>
<evidence type="ECO:0000256" key="9">
    <source>
        <dbReference type="ARBA" id="ARBA00023170"/>
    </source>
</evidence>
<evidence type="ECO:0000256" key="11">
    <source>
        <dbReference type="ARBA" id="ARBA00023286"/>
    </source>
</evidence>
<reference evidence="16" key="2">
    <citation type="submission" date="2020-04" db="EMBL/GenBank/DDBJ databases">
        <authorList>
            <person name="Yang Y."/>
        </authorList>
    </citation>
    <scope>NUCLEOTIDE SEQUENCE</scope>
    <source>
        <tissue evidence="16">Antennae</tissue>
    </source>
</reference>
<dbReference type="PANTHER" id="PTHR42643:SF40">
    <property type="entry name" value="IONOTROPIC RECEPTOR 41A-RELATED"/>
    <property type="match status" value="1"/>
</dbReference>
<dbReference type="Pfam" id="PF10613">
    <property type="entry name" value="Lig_chan-Glu_bd"/>
    <property type="match status" value="1"/>
</dbReference>
<evidence type="ECO:0000256" key="8">
    <source>
        <dbReference type="ARBA" id="ARBA00023136"/>
    </source>
</evidence>
<dbReference type="InterPro" id="IPR052192">
    <property type="entry name" value="Insect_Ionotropic_Sensory_Rcpt"/>
</dbReference>
<evidence type="ECO:0000259" key="15">
    <source>
        <dbReference type="Pfam" id="PF10613"/>
    </source>
</evidence>
<evidence type="ECO:0000256" key="13">
    <source>
        <dbReference type="SAM" id="Phobius"/>
    </source>
</evidence>
<dbReference type="GO" id="GO:0050906">
    <property type="term" value="P:detection of stimulus involved in sensory perception"/>
    <property type="evidence" value="ECO:0007669"/>
    <property type="project" value="UniProtKB-ARBA"/>
</dbReference>
<protein>
    <submittedName>
        <fullName evidence="16">Ionotropic receptor 41a</fullName>
    </submittedName>
</protein>
<dbReference type="SUPFAM" id="SSF53850">
    <property type="entry name" value="Periplasmic binding protein-like II"/>
    <property type="match status" value="1"/>
</dbReference>
<keyword evidence="7" id="KW-0406">Ion transport</keyword>
<dbReference type="InterPro" id="IPR019594">
    <property type="entry name" value="Glu/Gly-bd"/>
</dbReference>
<dbReference type="GO" id="GO:0005886">
    <property type="term" value="C:plasma membrane"/>
    <property type="evidence" value="ECO:0007669"/>
    <property type="project" value="UniProtKB-SubCell"/>
</dbReference>
<dbReference type="AlphaFoldDB" id="A0A7D5YRY6"/>
<comment type="subcellular location">
    <subcellularLocation>
        <location evidence="1">Cell membrane</location>
        <topology evidence="1">Multi-pass membrane protein</topology>
    </subcellularLocation>
</comment>
<keyword evidence="12" id="KW-0407">Ion channel</keyword>
<keyword evidence="10" id="KW-0325">Glycoprotein</keyword>
<dbReference type="InterPro" id="IPR001320">
    <property type="entry name" value="Iontro_rcpt_C"/>
</dbReference>
<evidence type="ECO:0000256" key="10">
    <source>
        <dbReference type="ARBA" id="ARBA00023180"/>
    </source>
</evidence>
<feature type="domain" description="Ionotropic glutamate receptor C-terminal" evidence="14">
    <location>
        <begin position="340"/>
        <end position="577"/>
    </location>
</feature>
<evidence type="ECO:0000256" key="12">
    <source>
        <dbReference type="ARBA" id="ARBA00023303"/>
    </source>
</evidence>
<feature type="domain" description="Ionotropic glutamate receptor L-glutamate and glycine-binding" evidence="15">
    <location>
        <begin position="197"/>
        <end position="304"/>
    </location>
</feature>
<proteinExistence type="evidence at transcript level"/>
<dbReference type="Pfam" id="PF00060">
    <property type="entry name" value="Lig_chan"/>
    <property type="match status" value="1"/>
</dbReference>
<dbReference type="PANTHER" id="PTHR42643">
    <property type="entry name" value="IONOTROPIC RECEPTOR 20A-RELATED"/>
    <property type="match status" value="1"/>
</dbReference>
<evidence type="ECO:0000256" key="1">
    <source>
        <dbReference type="ARBA" id="ARBA00004651"/>
    </source>
</evidence>
<sequence length="600" mass="68820">MLTLQPNVFHIELLLHTILNQYLHNSYCVTFVSEIPLDINFPITFTCIVPDPENLVNQLLEVSEKGCSDYIVRMKEPQEFMNAYETVNYLGNARRSDKKLIFLPFLEDDNTTNENILPLLNLLSTKETSFVANILLLIPSRESTAECKLYDIITHKYVGADKETNQPLYLDRWNSCTEKFVMNVNLFPHDMSNLYGKTVKVACFTYKPYVLLDLDTPTGRDGMELRIVEEFCRWVNCTMEVVRDDAHEWGEIYDNQTGVGVLGNVLEDRADLGITALYSWYEEYVVLDFSAPCIRTAITCVAPAPRLLASWELPLMPFTWHMWIALIFTFLFSSVALIVAKGFSSKNVFITTFGMMVTQCQPEVRADWRVRSITGWLLITGLVFDNAYSGGLASTFTVPKYETSIDTVQDIVDRKMEWGATHDAWIFSITLSTEPLIKQLVSQFKIYSAEELKRKSFTRNMAFSIEKLPAGYFAVGEYITKEAMLDLEIMLEDFYYEQCVVMLRKSSPYTSKISDLVGRLHESGLMLAWETQVALKHLNYKVQLEVKLSRSRRDVDNIEPLSFRQVVGIFIIYSIGVSLSIVIFVAEMCINDKTKKKLNQ</sequence>
<dbReference type="GO" id="GO:0015276">
    <property type="term" value="F:ligand-gated monoatomic ion channel activity"/>
    <property type="evidence" value="ECO:0007669"/>
    <property type="project" value="InterPro"/>
</dbReference>
<reference evidence="16" key="1">
    <citation type="journal article" date="2019" name="Sci. Rep.">
        <title>Antennal transcriptome analyses and olfactory protein identification in an important wood-boring moth pest, Streltzoviella insularis (Lepidoptera: Cossidae).</title>
        <authorList>
            <person name="Yang Y"/>
            <person name="Li W"/>
            <person name="Tao J Zong.S."/>
        </authorList>
    </citation>
    <scope>NUCLEOTIDE SEQUENCE</scope>
    <source>
        <tissue evidence="16">Antennae</tissue>
    </source>
</reference>
<evidence type="ECO:0000256" key="5">
    <source>
        <dbReference type="ARBA" id="ARBA00022692"/>
    </source>
</evidence>
<keyword evidence="8 13" id="KW-0472">Membrane</keyword>